<dbReference type="RefSeq" id="WP_106205564.1">
    <property type="nucleotide sequence ID" value="NZ_PVTD01000006.1"/>
</dbReference>
<dbReference type="GO" id="GO:0005509">
    <property type="term" value="F:calcium ion binding"/>
    <property type="evidence" value="ECO:0007669"/>
    <property type="project" value="InterPro"/>
</dbReference>
<dbReference type="InterPro" id="IPR011049">
    <property type="entry name" value="Serralysin-like_metalloprot_C"/>
</dbReference>
<dbReference type="PRINTS" id="PR00313">
    <property type="entry name" value="CABNDNGRPT"/>
</dbReference>
<organism evidence="4 5">
    <name type="scientific">Aliiruegeria haliotis</name>
    <dbReference type="NCBI Taxonomy" id="1280846"/>
    <lineage>
        <taxon>Bacteria</taxon>
        <taxon>Pseudomonadati</taxon>
        <taxon>Pseudomonadota</taxon>
        <taxon>Alphaproteobacteria</taxon>
        <taxon>Rhodobacterales</taxon>
        <taxon>Roseobacteraceae</taxon>
        <taxon>Aliiruegeria</taxon>
    </lineage>
</organism>
<dbReference type="PROSITE" id="PS00330">
    <property type="entry name" value="HEMOLYSIN_CALCIUM"/>
    <property type="match status" value="5"/>
</dbReference>
<evidence type="ECO:0000256" key="2">
    <source>
        <dbReference type="ARBA" id="ARBA00022525"/>
    </source>
</evidence>
<feature type="compositionally biased region" description="Gly residues" evidence="3">
    <location>
        <begin position="1306"/>
        <end position="1336"/>
    </location>
</feature>
<feature type="region of interest" description="Disordered" evidence="3">
    <location>
        <begin position="1304"/>
        <end position="1336"/>
    </location>
</feature>
<dbReference type="Proteomes" id="UP000239480">
    <property type="component" value="Unassembled WGS sequence"/>
</dbReference>
<name>A0A2T0RMW9_9RHOB</name>
<comment type="caution">
    <text evidence="4">The sequence shown here is derived from an EMBL/GenBank/DDBJ whole genome shotgun (WGS) entry which is preliminary data.</text>
</comment>
<gene>
    <name evidence="4" type="ORF">CLV78_10617</name>
</gene>
<dbReference type="Gene3D" id="2.160.20.160">
    <property type="match status" value="1"/>
</dbReference>
<dbReference type="GO" id="GO:0005576">
    <property type="term" value="C:extracellular region"/>
    <property type="evidence" value="ECO:0007669"/>
    <property type="project" value="UniProtKB-SubCell"/>
</dbReference>
<evidence type="ECO:0000256" key="1">
    <source>
        <dbReference type="ARBA" id="ARBA00004613"/>
    </source>
</evidence>
<keyword evidence="5" id="KW-1185">Reference proteome</keyword>
<reference evidence="4 5" key="1">
    <citation type="submission" date="2018-03" db="EMBL/GenBank/DDBJ databases">
        <title>Genomic Encyclopedia of Archaeal and Bacterial Type Strains, Phase II (KMG-II): from individual species to whole genera.</title>
        <authorList>
            <person name="Goeker M."/>
        </authorList>
    </citation>
    <scope>NUCLEOTIDE SEQUENCE [LARGE SCALE GENOMIC DNA]</scope>
    <source>
        <strain evidence="4 5">DSM 29328</strain>
    </source>
</reference>
<evidence type="ECO:0000313" key="5">
    <source>
        <dbReference type="Proteomes" id="UP000239480"/>
    </source>
</evidence>
<dbReference type="SUPFAM" id="SSF51120">
    <property type="entry name" value="beta-Roll"/>
    <property type="match status" value="7"/>
</dbReference>
<dbReference type="Gene3D" id="2.150.10.10">
    <property type="entry name" value="Serralysin-like metalloprotease, C-terminal"/>
    <property type="match status" value="6"/>
</dbReference>
<feature type="region of interest" description="Disordered" evidence="3">
    <location>
        <begin position="1394"/>
        <end position="1419"/>
    </location>
</feature>
<accession>A0A2T0RMW9</accession>
<proteinExistence type="predicted"/>
<dbReference type="EMBL" id="PVTD01000006">
    <property type="protein sequence ID" value="PRY22477.1"/>
    <property type="molecule type" value="Genomic_DNA"/>
</dbReference>
<dbReference type="PANTHER" id="PTHR38340:SF1">
    <property type="entry name" value="S-LAYER PROTEIN"/>
    <property type="match status" value="1"/>
</dbReference>
<dbReference type="Pfam" id="PF00353">
    <property type="entry name" value="HemolysinCabind"/>
    <property type="match status" value="9"/>
</dbReference>
<dbReference type="OrthoDB" id="7730468at2"/>
<keyword evidence="2" id="KW-0964">Secreted</keyword>
<feature type="region of interest" description="Disordered" evidence="3">
    <location>
        <begin position="1031"/>
        <end position="1065"/>
    </location>
</feature>
<feature type="compositionally biased region" description="Gly residues" evidence="3">
    <location>
        <begin position="1396"/>
        <end position="1419"/>
    </location>
</feature>
<dbReference type="PANTHER" id="PTHR38340">
    <property type="entry name" value="S-LAYER PROTEIN"/>
    <property type="match status" value="1"/>
</dbReference>
<evidence type="ECO:0000256" key="3">
    <source>
        <dbReference type="SAM" id="MobiDB-lite"/>
    </source>
</evidence>
<sequence length="1538" mass="159743">MSHEEYRQEQEYLTQSLVLVRDWWAFIGYGLTGAKGVVTVYAKYNDYIDKSTKMMDATDYALSGLNFFLPLKSPITAIQRVLKAGNDPIRRIDDKFDRLDGIAFKTTPKKKAIWDGIDEAKERLDDAALAHSVVRDGLTSTIFLLENANQAGENQGAAVRAALRIGTEGPGDGLDGASDYAILKRALDKQSAPRADAMESIRPNVAAVRVKVDDFTSILDAIDFPGITTQMAGLDRIGELLEALKVPLDIAVSALEPVKPLLDAIGLLSKLVDSVVDFVVETLGLGGLIDAAEQAIADLLPSAKLLDKFLELVRPLDDLLQEMIDEALGAVAMLADVELAAFGGGMGDALKGVTGWADDGDSVLRGDDGGDVLDALGGDDKIFAGGGDDIIVAGEGSDEIYGEGGKDFIHFAASFTEYELARDEAGDIIVSHVKPRGAFNSGVDVLKSLDDLDVVGFSDIMFSGRELKDAIIGGSVLKGTPQADLMFLRSTGQKIDGFYVAEGYGGDDRIFGSTGDDRLNGGTGDDVLLPGEGDDEAIGGPGIDTFQVLEGARRSLRIDLEQGTAFGQGSDRVIDIENVVAMPGQKHFVRGTNGANTIFTASGVDVISGRGGKDWISAGGDDDYIVGGAGADRIDAGSGRNVMISGSAAVKGVSDTYIGGVDYDVVAYTSSSNLIKFDINDQSDDPSILQQLKTYMSEGMDSGRVEIDGTTGRVARFNDRGNKVATDRTESVEGFVGSDVADLLVGGPVATFLHGAGGDDIIRTNGTGSVHGGAGDDLIRAERVDGGATQLQVEGGQGRDRLELDGVGEARWFYKVESAIALQLRAHDIATTGDDLRNARDVTFSLKPRDIEEILLGDHADHAIYKPGGRQTITFELGGGNDRFDGENGLPEVLAGPGDDVGNFFRGGGGIFRGGAGDDLSIWSDTSVENAALMGQGTDSVEIRRFKGHADGGAGFDTIGFEIALNSRIEADLGAGTVRSFKGVAANNAEQVDMTLEGFEQIVATTFDDKVLGSAAGERIVGRGGADTLDGGRGNDELFGGSGNDALRGGTGDDTLHGGSGNDMLDGGVGRDTASYAWTQPGGVLGVTTATGFGGVTVNLAAGTATGAFGSDTLKNIENITGSGGDDTLTGDQAANFLSGGAGNDALTGGGGNDLIVTGAGNDRASGGNGNDRILVGLGKKVVDGGGGKDVLDFGLLEGVVTINIPAGTYSARIEQEVPRWAQGSGKGDGFEARDIGGVMMTPRDVFEADPLRANDAGDLNRTLPEEGKDGYAAAQIEVVTRRVDASGTFQGIEEFEGALSDDRITGGGRNDVLDGGGGRDTLKGGGGADMVRGGGGNDRLLGNAGNDRLFGDTGGDTLLGGSGRDMLHGGGGADVVRGGAGKDRLFGNALSDTLQGGGGADQGHGGKGNDTLIGGGGTDRLLGDAGNDTLLGGSDRDTLVGGRGRDLIDGGAGRDIMIGGRGPDTFRFRDASVDGDRIRDMEKRDTIDLSAYSIKFRDLGIFESDGGRDVRITLDGNGRFFLDKFDVDDVTRDLFDF</sequence>
<dbReference type="InterPro" id="IPR018511">
    <property type="entry name" value="Hemolysin-typ_Ca-bd_CS"/>
</dbReference>
<comment type="subcellular location">
    <subcellularLocation>
        <location evidence="1">Secreted</location>
    </subcellularLocation>
</comment>
<protein>
    <submittedName>
        <fullName evidence="4">Ca2+-binding RTX toxin-like protein</fullName>
    </submittedName>
</protein>
<evidence type="ECO:0000313" key="4">
    <source>
        <dbReference type="EMBL" id="PRY22477.1"/>
    </source>
</evidence>
<dbReference type="InterPro" id="IPR001343">
    <property type="entry name" value="Hemolysn_Ca-bd"/>
</dbReference>
<dbReference type="InterPro" id="IPR050557">
    <property type="entry name" value="RTX_toxin/Mannuronan_C5-epim"/>
</dbReference>